<feature type="compositionally biased region" description="Basic and acidic residues" evidence="1">
    <location>
        <begin position="36"/>
        <end position="47"/>
    </location>
</feature>
<accession>A0AAD5NXR8</accession>
<protein>
    <submittedName>
        <fullName evidence="2">Uncharacterized protein</fullName>
    </submittedName>
</protein>
<feature type="compositionally biased region" description="Polar residues" evidence="1">
    <location>
        <begin position="20"/>
        <end position="31"/>
    </location>
</feature>
<organism evidence="2 3">
    <name type="scientific">Acer negundo</name>
    <name type="common">Box elder</name>
    <dbReference type="NCBI Taxonomy" id="4023"/>
    <lineage>
        <taxon>Eukaryota</taxon>
        <taxon>Viridiplantae</taxon>
        <taxon>Streptophyta</taxon>
        <taxon>Embryophyta</taxon>
        <taxon>Tracheophyta</taxon>
        <taxon>Spermatophyta</taxon>
        <taxon>Magnoliopsida</taxon>
        <taxon>eudicotyledons</taxon>
        <taxon>Gunneridae</taxon>
        <taxon>Pentapetalae</taxon>
        <taxon>rosids</taxon>
        <taxon>malvids</taxon>
        <taxon>Sapindales</taxon>
        <taxon>Sapindaceae</taxon>
        <taxon>Hippocastanoideae</taxon>
        <taxon>Acereae</taxon>
        <taxon>Acer</taxon>
    </lineage>
</organism>
<name>A0AAD5NXR8_ACENE</name>
<reference evidence="2" key="2">
    <citation type="submission" date="2023-02" db="EMBL/GenBank/DDBJ databases">
        <authorList>
            <person name="Swenson N.G."/>
            <person name="Wegrzyn J.L."/>
            <person name="Mcevoy S.L."/>
        </authorList>
    </citation>
    <scope>NUCLEOTIDE SEQUENCE</scope>
    <source>
        <strain evidence="2">91603</strain>
        <tissue evidence="2">Leaf</tissue>
    </source>
</reference>
<dbReference type="Proteomes" id="UP001064489">
    <property type="component" value="Chromosome 3"/>
</dbReference>
<evidence type="ECO:0000256" key="1">
    <source>
        <dbReference type="SAM" id="MobiDB-lite"/>
    </source>
</evidence>
<sequence length="367" mass="40752">MSLTWLNHFLNLEDFSPYTYRSDSPENSQCPSEFEFQERRETDRGVDKSQLSYAAKKRKSKPLADKSSLKDNCSLPKSVRFQNCVVGGAPTDVDNGKKQWVHKPRPRITPCLNRNAKIVIGENLVQETNRELVEYSTSSSFDSDRSWGAFSNFSLLKGDCSNNNKSNGFWRDGPPLFEPSKETASIPSGHKERELLSYRNNIVGQGCITHKDITEITIDLIGECEAEDHLGQPILKQADQGGGSLANFSDSKNNEDSGAFGNQKPYTSGKSSSASNFQEDAQTVSLPKTPNRRKGGKRCMPTKSHPMKTMNSKANPGRSEDALDKDSSDNRSWNLEVEITKVIEKGVELGVNFNKSKEEEVQAVGGN</sequence>
<evidence type="ECO:0000313" key="3">
    <source>
        <dbReference type="Proteomes" id="UP001064489"/>
    </source>
</evidence>
<gene>
    <name evidence="2" type="ORF">LWI28_018694</name>
</gene>
<evidence type="ECO:0000313" key="2">
    <source>
        <dbReference type="EMBL" id="KAI9186573.1"/>
    </source>
</evidence>
<comment type="caution">
    <text evidence="2">The sequence shown here is derived from an EMBL/GenBank/DDBJ whole genome shotgun (WGS) entry which is preliminary data.</text>
</comment>
<feature type="region of interest" description="Disordered" evidence="1">
    <location>
        <begin position="235"/>
        <end position="329"/>
    </location>
</feature>
<keyword evidence="3" id="KW-1185">Reference proteome</keyword>
<feature type="compositionally biased region" description="Basic and acidic residues" evidence="1">
    <location>
        <begin position="318"/>
        <end position="329"/>
    </location>
</feature>
<proteinExistence type="predicted"/>
<feature type="region of interest" description="Disordered" evidence="1">
    <location>
        <begin position="20"/>
        <end position="69"/>
    </location>
</feature>
<dbReference type="EMBL" id="JAJSOW010000100">
    <property type="protein sequence ID" value="KAI9186573.1"/>
    <property type="molecule type" value="Genomic_DNA"/>
</dbReference>
<feature type="compositionally biased region" description="Polar residues" evidence="1">
    <location>
        <begin position="264"/>
        <end position="288"/>
    </location>
</feature>
<dbReference type="AlphaFoldDB" id="A0AAD5NXR8"/>
<reference evidence="2" key="1">
    <citation type="journal article" date="2022" name="Plant J.">
        <title>Strategies of tolerance reflected in two North American maple genomes.</title>
        <authorList>
            <person name="McEvoy S.L."/>
            <person name="Sezen U.U."/>
            <person name="Trouern-Trend A."/>
            <person name="McMahon S.M."/>
            <person name="Schaberg P.G."/>
            <person name="Yang J."/>
            <person name="Wegrzyn J.L."/>
            <person name="Swenson N.G."/>
        </authorList>
    </citation>
    <scope>NUCLEOTIDE SEQUENCE</scope>
    <source>
        <strain evidence="2">91603</strain>
    </source>
</reference>